<dbReference type="Proteomes" id="UP000000536">
    <property type="component" value="Chromosome"/>
</dbReference>
<dbReference type="EnsemblBacteria" id="BAD85108">
    <property type="protein sequence ID" value="BAD85108"/>
    <property type="gene ID" value="TK0919"/>
</dbReference>
<dbReference type="EMBL" id="AP006878">
    <property type="protein sequence ID" value="BAD85108.1"/>
    <property type="molecule type" value="Genomic_DNA"/>
</dbReference>
<dbReference type="KEGG" id="tko:TK0919"/>
<sequence length="33" mass="3783">MIFIAHSRYKEPRKALLLLKVTEEGNAEIAVKL</sequence>
<evidence type="ECO:0000313" key="2">
    <source>
        <dbReference type="Proteomes" id="UP000000536"/>
    </source>
</evidence>
<name>Q5JI66_THEKO</name>
<keyword evidence="2" id="KW-1185">Reference proteome</keyword>
<proteinExistence type="predicted"/>
<dbReference type="AlphaFoldDB" id="Q5JI66"/>
<evidence type="ECO:0000313" key="1">
    <source>
        <dbReference type="EMBL" id="BAD85108.1"/>
    </source>
</evidence>
<dbReference type="HOGENOM" id="CLU_3379996_0_0_2"/>
<gene>
    <name evidence="1" type="ordered locus">TK0919</name>
</gene>
<accession>Q5JI66</accession>
<protein>
    <submittedName>
        <fullName evidence="1">Uncharacterized protein</fullName>
    </submittedName>
</protein>
<organism evidence="1 2">
    <name type="scientific">Thermococcus kodakarensis (strain ATCC BAA-918 / JCM 12380 / KOD1)</name>
    <name type="common">Pyrococcus kodakaraensis (strain KOD1)</name>
    <dbReference type="NCBI Taxonomy" id="69014"/>
    <lineage>
        <taxon>Archaea</taxon>
        <taxon>Methanobacteriati</taxon>
        <taxon>Methanobacteriota</taxon>
        <taxon>Thermococci</taxon>
        <taxon>Thermococcales</taxon>
        <taxon>Thermococcaceae</taxon>
        <taxon>Thermococcus</taxon>
    </lineage>
</organism>
<dbReference type="InParanoid" id="Q5JI66"/>
<reference evidence="1 2" key="1">
    <citation type="journal article" date="2005" name="Genome Res.">
        <title>Complete genome sequence of the hyperthermophilic archaeon Thermococcus kodakaraensis KOD1 and comparison with Pyrococcus genomes.</title>
        <authorList>
            <person name="Fukui T."/>
            <person name="Atomi H."/>
            <person name="Kanai T."/>
            <person name="Matsumi R."/>
            <person name="Fujiwara S."/>
            <person name="Imanaka T."/>
        </authorList>
    </citation>
    <scope>NUCLEOTIDE SEQUENCE [LARGE SCALE GENOMIC DNA]</scope>
    <source>
        <strain evidence="2">ATCC BAA-918 / JCM 12380 / KOD1</strain>
    </source>
</reference>